<keyword evidence="6" id="KW-0012">Acyltransferase</keyword>
<evidence type="ECO:0000256" key="7">
    <source>
        <dbReference type="SAM" id="MobiDB-lite"/>
    </source>
</evidence>
<accession>A0A914VP16</accession>
<feature type="transmembrane region" description="Helical" evidence="8">
    <location>
        <begin position="28"/>
        <end position="45"/>
    </location>
</feature>
<evidence type="ECO:0000256" key="3">
    <source>
        <dbReference type="ARBA" id="ARBA00022692"/>
    </source>
</evidence>
<keyword evidence="5 8" id="KW-0472">Membrane</keyword>
<keyword evidence="4 8" id="KW-1133">Transmembrane helix</keyword>
<feature type="transmembrane region" description="Helical" evidence="8">
    <location>
        <begin position="412"/>
        <end position="436"/>
    </location>
</feature>
<feature type="transmembrane region" description="Helical" evidence="8">
    <location>
        <begin position="237"/>
        <end position="254"/>
    </location>
</feature>
<dbReference type="PANTHER" id="PTHR13906">
    <property type="entry name" value="PORCUPINE"/>
    <property type="match status" value="1"/>
</dbReference>
<dbReference type="Pfam" id="PF03062">
    <property type="entry name" value="MBOAT"/>
    <property type="match status" value="1"/>
</dbReference>
<dbReference type="InterPro" id="IPR049941">
    <property type="entry name" value="LPLAT_7/PORCN-like"/>
</dbReference>
<comment type="subcellular location">
    <subcellularLocation>
        <location evidence="1">Membrane</location>
        <topology evidence="1">Multi-pass membrane protein</topology>
    </subcellularLocation>
</comment>
<dbReference type="AlphaFoldDB" id="A0A914VP16"/>
<evidence type="ECO:0000256" key="8">
    <source>
        <dbReference type="SAM" id="Phobius"/>
    </source>
</evidence>
<feature type="transmembrane region" description="Helical" evidence="8">
    <location>
        <begin position="127"/>
        <end position="148"/>
    </location>
</feature>
<dbReference type="GO" id="GO:0016020">
    <property type="term" value="C:membrane"/>
    <property type="evidence" value="ECO:0007669"/>
    <property type="project" value="UniProtKB-SubCell"/>
</dbReference>
<name>A0A914VP16_9BILA</name>
<evidence type="ECO:0000313" key="9">
    <source>
        <dbReference type="Proteomes" id="UP000887566"/>
    </source>
</evidence>
<feature type="transmembrane region" description="Helical" evidence="8">
    <location>
        <begin position="65"/>
        <end position="91"/>
    </location>
</feature>
<organism evidence="9 10">
    <name type="scientific">Plectus sambesii</name>
    <dbReference type="NCBI Taxonomy" id="2011161"/>
    <lineage>
        <taxon>Eukaryota</taxon>
        <taxon>Metazoa</taxon>
        <taxon>Ecdysozoa</taxon>
        <taxon>Nematoda</taxon>
        <taxon>Chromadorea</taxon>
        <taxon>Plectida</taxon>
        <taxon>Plectina</taxon>
        <taxon>Plectoidea</taxon>
        <taxon>Plectidae</taxon>
        <taxon>Plectus</taxon>
    </lineage>
</organism>
<dbReference type="InterPro" id="IPR004299">
    <property type="entry name" value="MBOAT_fam"/>
</dbReference>
<evidence type="ECO:0000256" key="5">
    <source>
        <dbReference type="ARBA" id="ARBA00023136"/>
    </source>
</evidence>
<dbReference type="GO" id="GO:0030258">
    <property type="term" value="P:lipid modification"/>
    <property type="evidence" value="ECO:0007669"/>
    <property type="project" value="TreeGrafter"/>
</dbReference>
<feature type="transmembrane region" description="Helical" evidence="8">
    <location>
        <begin position="288"/>
        <end position="308"/>
    </location>
</feature>
<dbReference type="Proteomes" id="UP000887566">
    <property type="component" value="Unplaced"/>
</dbReference>
<protein>
    <submittedName>
        <fullName evidence="10">Uncharacterized protein</fullName>
    </submittedName>
</protein>
<dbReference type="WBParaSite" id="PSAMB.scaffold2209size24594.g16839.t1">
    <property type="protein sequence ID" value="PSAMB.scaffold2209size24594.g16839.t1"/>
    <property type="gene ID" value="PSAMB.scaffold2209size24594.g16839"/>
</dbReference>
<evidence type="ECO:0000256" key="1">
    <source>
        <dbReference type="ARBA" id="ARBA00004141"/>
    </source>
</evidence>
<evidence type="ECO:0000256" key="4">
    <source>
        <dbReference type="ARBA" id="ARBA00022989"/>
    </source>
</evidence>
<evidence type="ECO:0000256" key="6">
    <source>
        <dbReference type="ARBA" id="ARBA00023315"/>
    </source>
</evidence>
<feature type="transmembrane region" description="Helical" evidence="8">
    <location>
        <begin position="260"/>
        <end position="281"/>
    </location>
</feature>
<dbReference type="PANTHER" id="PTHR13906:SF4">
    <property type="entry name" value="LYSOPHOSPHOLIPID ACYLTRANSFERASE 6"/>
    <property type="match status" value="1"/>
</dbReference>
<proteinExistence type="predicted"/>
<dbReference type="GO" id="GO:0016746">
    <property type="term" value="F:acyltransferase activity"/>
    <property type="evidence" value="ECO:0007669"/>
    <property type="project" value="UniProtKB-KW"/>
</dbReference>
<sequence length="490" mass="56205">MPGEYTFTAGSKLLEPLGDSLGITVDKVNLVACQLISLPLAIWYYKQLPAGQASKFTRLIYSPLIGLAMLYFCYGSAIKHLLANAGICYVLMKFSPTRHVHKLVFVAAMGYLSFIHMYRWWILTSYYIDITGPMMVLVQKTTTIAFSLHDGKMKKKEELNAIQKKEAIAEVPSILEYVSFVFHFQAVLTGPLCFFSDYMDFIEGRHVTPKSAAARPKMGNNNDDDVPTPWATVTEKLMWSLVFLGVSVVIAPQFQPEIMLQTGMMSQSFFTWYLTLIFVMMLQRVQYYFVWMFADAICNASGLGFAGYDEHGKPKWDLVSSVNPYKVEMATNFKDTLDAWNCTTMYWLRRVAYDRAPPQFRTVFTYLLSAWWHGFFPGYYLTFLTGALFTVAGRTARRCLRHRFVDDSTKKLLYDIVTFMVTKVALAYCTYAFVTMKFEPGWTLFKEMYFFMHIFALITIFALPTVLPPPKRNQADQEKSPHTSKPIKAE</sequence>
<evidence type="ECO:0000256" key="2">
    <source>
        <dbReference type="ARBA" id="ARBA00022679"/>
    </source>
</evidence>
<feature type="transmembrane region" description="Helical" evidence="8">
    <location>
        <begin position="370"/>
        <end position="391"/>
    </location>
</feature>
<evidence type="ECO:0000313" key="10">
    <source>
        <dbReference type="WBParaSite" id="PSAMB.scaffold2209size24594.g16839.t1"/>
    </source>
</evidence>
<feature type="transmembrane region" description="Helical" evidence="8">
    <location>
        <begin position="103"/>
        <end position="121"/>
    </location>
</feature>
<keyword evidence="2" id="KW-0808">Transferase</keyword>
<keyword evidence="3 8" id="KW-0812">Transmembrane</keyword>
<feature type="transmembrane region" description="Helical" evidence="8">
    <location>
        <begin position="448"/>
        <end position="467"/>
    </location>
</feature>
<feature type="compositionally biased region" description="Basic and acidic residues" evidence="7">
    <location>
        <begin position="473"/>
        <end position="490"/>
    </location>
</feature>
<reference evidence="10" key="1">
    <citation type="submission" date="2022-11" db="UniProtKB">
        <authorList>
            <consortium name="WormBaseParasite"/>
        </authorList>
    </citation>
    <scope>IDENTIFICATION</scope>
</reference>
<keyword evidence="9" id="KW-1185">Reference proteome</keyword>
<feature type="region of interest" description="Disordered" evidence="7">
    <location>
        <begin position="471"/>
        <end position="490"/>
    </location>
</feature>